<organism evidence="5 6">
    <name type="scientific">Saliphagus infecundisoli</name>
    <dbReference type="NCBI Taxonomy" id="1849069"/>
    <lineage>
        <taxon>Archaea</taxon>
        <taxon>Methanobacteriati</taxon>
        <taxon>Methanobacteriota</taxon>
        <taxon>Stenosarchaea group</taxon>
        <taxon>Halobacteria</taxon>
        <taxon>Halobacteriales</taxon>
        <taxon>Natrialbaceae</taxon>
        <taxon>Saliphagus</taxon>
    </lineage>
</organism>
<name>A0ABD5QLA1_9EURY</name>
<dbReference type="SUPFAM" id="SSF88659">
    <property type="entry name" value="Sigma3 and sigma4 domains of RNA polymerase sigma factors"/>
    <property type="match status" value="1"/>
</dbReference>
<protein>
    <submittedName>
        <fullName evidence="5">Helix-turn-helix domain-containing protein</fullName>
    </submittedName>
</protein>
<evidence type="ECO:0000313" key="5">
    <source>
        <dbReference type="EMBL" id="MFC4990576.1"/>
    </source>
</evidence>
<dbReference type="Proteomes" id="UP001595925">
    <property type="component" value="Unassembled WGS sequence"/>
</dbReference>
<dbReference type="AlphaFoldDB" id="A0ABD5QLA1"/>
<accession>A0ABD5QLA1</accession>
<dbReference type="PANTHER" id="PTHR34236:SF1">
    <property type="entry name" value="DIMETHYL SULFOXIDE REDUCTASE TRANSCRIPTIONAL ACTIVATOR"/>
    <property type="match status" value="1"/>
</dbReference>
<evidence type="ECO:0000259" key="4">
    <source>
        <dbReference type="Pfam" id="PF15915"/>
    </source>
</evidence>
<dbReference type="InterPro" id="IPR007050">
    <property type="entry name" value="HTH_bacterioopsin"/>
</dbReference>
<dbReference type="InterPro" id="IPR031803">
    <property type="entry name" value="BAT_GAF/HTH-assoc"/>
</dbReference>
<sequence length="223" mass="24888">MTTVAQLVVPTEDVMLSETFAALPELDVRVKTVAADGPHQTMPLVWITGASKRQIRNALSDDSSIKEFTSLLEHDASEWLYRLEYTADLEALFSAVFTNNGTILDAECSADAWTFHLLFSDRGLLSEAIPQLEDHGLQIEITRMIGADRNTDLGAMTLTEAQENAIREAYERGYYDVPRQLSLEELAAELDVSHQALSERLRRANKVLASEQFDKLESDGLVQ</sequence>
<dbReference type="InterPro" id="IPR013324">
    <property type="entry name" value="RNA_pol_sigma_r3/r4-like"/>
</dbReference>
<keyword evidence="1" id="KW-0805">Transcription regulation</keyword>
<feature type="domain" description="Bacterioopsin transcriptional activator GAF and HTH associated" evidence="4">
    <location>
        <begin position="19"/>
        <end position="137"/>
    </location>
</feature>
<feature type="domain" description="HTH bat-type" evidence="3">
    <location>
        <begin position="158"/>
        <end position="208"/>
    </location>
</feature>
<evidence type="ECO:0000313" key="6">
    <source>
        <dbReference type="Proteomes" id="UP001595925"/>
    </source>
</evidence>
<dbReference type="Pfam" id="PF04967">
    <property type="entry name" value="HTH_10"/>
    <property type="match status" value="1"/>
</dbReference>
<evidence type="ECO:0000256" key="2">
    <source>
        <dbReference type="ARBA" id="ARBA00023163"/>
    </source>
</evidence>
<dbReference type="PANTHER" id="PTHR34236">
    <property type="entry name" value="DIMETHYL SULFOXIDE REDUCTASE TRANSCRIPTIONAL ACTIVATOR"/>
    <property type="match status" value="1"/>
</dbReference>
<dbReference type="EMBL" id="JBHSJG010000078">
    <property type="protein sequence ID" value="MFC4990576.1"/>
    <property type="molecule type" value="Genomic_DNA"/>
</dbReference>
<gene>
    <name evidence="5" type="ORF">ACFPFO_23080</name>
</gene>
<evidence type="ECO:0000259" key="3">
    <source>
        <dbReference type="Pfam" id="PF04967"/>
    </source>
</evidence>
<proteinExistence type="predicted"/>
<dbReference type="RefSeq" id="WP_224830052.1">
    <property type="nucleotide sequence ID" value="NZ_JAIVEF010000036.1"/>
</dbReference>
<keyword evidence="2" id="KW-0804">Transcription</keyword>
<keyword evidence="6" id="KW-1185">Reference proteome</keyword>
<evidence type="ECO:0000256" key="1">
    <source>
        <dbReference type="ARBA" id="ARBA00023015"/>
    </source>
</evidence>
<dbReference type="Pfam" id="PF15915">
    <property type="entry name" value="BAT"/>
    <property type="match status" value="1"/>
</dbReference>
<comment type="caution">
    <text evidence="5">The sequence shown here is derived from an EMBL/GenBank/DDBJ whole genome shotgun (WGS) entry which is preliminary data.</text>
</comment>
<reference evidence="5 6" key="1">
    <citation type="journal article" date="2019" name="Int. J. Syst. Evol. Microbiol.">
        <title>The Global Catalogue of Microorganisms (GCM) 10K type strain sequencing project: providing services to taxonomists for standard genome sequencing and annotation.</title>
        <authorList>
            <consortium name="The Broad Institute Genomics Platform"/>
            <consortium name="The Broad Institute Genome Sequencing Center for Infectious Disease"/>
            <person name="Wu L."/>
            <person name="Ma J."/>
        </authorList>
    </citation>
    <scope>NUCLEOTIDE SEQUENCE [LARGE SCALE GENOMIC DNA]</scope>
    <source>
        <strain evidence="5 6">CGMCC 1.15824</strain>
    </source>
</reference>